<keyword evidence="3" id="KW-0274">FAD</keyword>
<dbReference type="GO" id="GO:0050660">
    <property type="term" value="F:flavin adenine dinucleotide binding"/>
    <property type="evidence" value="ECO:0007669"/>
    <property type="project" value="InterPro"/>
</dbReference>
<keyword evidence="8" id="KW-1185">Reference proteome</keyword>
<dbReference type="GO" id="GO:0016614">
    <property type="term" value="F:oxidoreductase activity, acting on CH-OH group of donors"/>
    <property type="evidence" value="ECO:0007669"/>
    <property type="project" value="InterPro"/>
</dbReference>
<name>A0A4Q5IXA7_9ACTN</name>
<dbReference type="SUPFAM" id="SSF51905">
    <property type="entry name" value="FAD/NAD(P)-binding domain"/>
    <property type="match status" value="1"/>
</dbReference>
<dbReference type="EMBL" id="SDPU01000034">
    <property type="protein sequence ID" value="RYU09828.1"/>
    <property type="molecule type" value="Genomic_DNA"/>
</dbReference>
<evidence type="ECO:0000256" key="3">
    <source>
        <dbReference type="ARBA" id="ARBA00022827"/>
    </source>
</evidence>
<gene>
    <name evidence="7" type="ORF">ETU37_18450</name>
</gene>
<evidence type="ECO:0000259" key="5">
    <source>
        <dbReference type="Pfam" id="PF00732"/>
    </source>
</evidence>
<protein>
    <submittedName>
        <fullName evidence="7">GMC family oxidoreductase</fullName>
    </submittedName>
</protein>
<evidence type="ECO:0000313" key="8">
    <source>
        <dbReference type="Proteomes" id="UP000291189"/>
    </source>
</evidence>
<comment type="caution">
    <text evidence="7">The sequence shown here is derived from an EMBL/GenBank/DDBJ whole genome shotgun (WGS) entry which is preliminary data.</text>
</comment>
<dbReference type="PANTHER" id="PTHR46056">
    <property type="entry name" value="LONG-CHAIN-ALCOHOL OXIDASE"/>
    <property type="match status" value="1"/>
</dbReference>
<evidence type="ECO:0000313" key="7">
    <source>
        <dbReference type="EMBL" id="RYU09828.1"/>
    </source>
</evidence>
<dbReference type="Pfam" id="PF05199">
    <property type="entry name" value="GMC_oxred_C"/>
    <property type="match status" value="1"/>
</dbReference>
<evidence type="ECO:0000256" key="2">
    <source>
        <dbReference type="ARBA" id="ARBA00022630"/>
    </source>
</evidence>
<dbReference type="InterPro" id="IPR007867">
    <property type="entry name" value="GMC_OxRtase_C"/>
</dbReference>
<evidence type="ECO:0000256" key="1">
    <source>
        <dbReference type="ARBA" id="ARBA00010790"/>
    </source>
</evidence>
<evidence type="ECO:0000256" key="4">
    <source>
        <dbReference type="ARBA" id="ARBA00023002"/>
    </source>
</evidence>
<dbReference type="AlphaFoldDB" id="A0A4Q5IXA7"/>
<accession>A0A4Q5IXA7</accession>
<dbReference type="PANTHER" id="PTHR46056:SF12">
    <property type="entry name" value="LONG-CHAIN-ALCOHOL OXIDASE"/>
    <property type="match status" value="1"/>
</dbReference>
<keyword evidence="2" id="KW-0285">Flavoprotein</keyword>
<feature type="domain" description="Glucose-methanol-choline oxidoreductase N-terminal" evidence="5">
    <location>
        <begin position="67"/>
        <end position="303"/>
    </location>
</feature>
<keyword evidence="4" id="KW-0560">Oxidoreductase</keyword>
<dbReference type="RefSeq" id="WP_129988825.1">
    <property type="nucleotide sequence ID" value="NZ_SDPU01000034.1"/>
</dbReference>
<proteinExistence type="inferred from homology"/>
<reference evidence="7 8" key="1">
    <citation type="submission" date="2019-01" db="EMBL/GenBank/DDBJ databases">
        <title>Nocardioides guangzhouensis sp. nov., an actinobacterium isolated from soil.</title>
        <authorList>
            <person name="Fu Y."/>
            <person name="Cai Y."/>
            <person name="Lin Z."/>
            <person name="Chen P."/>
        </authorList>
    </citation>
    <scope>NUCLEOTIDE SEQUENCE [LARGE SCALE GENOMIC DNA]</scope>
    <source>
        <strain evidence="7 8">NBRC 105384</strain>
    </source>
</reference>
<dbReference type="InterPro" id="IPR000172">
    <property type="entry name" value="GMC_OxRdtase_N"/>
</dbReference>
<dbReference type="Proteomes" id="UP000291189">
    <property type="component" value="Unassembled WGS sequence"/>
</dbReference>
<feature type="domain" description="Glucose-methanol-choline oxidoreductase C-terminal" evidence="6">
    <location>
        <begin position="445"/>
        <end position="499"/>
    </location>
</feature>
<dbReference type="InterPro" id="IPR036188">
    <property type="entry name" value="FAD/NAD-bd_sf"/>
</dbReference>
<dbReference type="OrthoDB" id="9798604at2"/>
<dbReference type="Gene3D" id="3.50.50.60">
    <property type="entry name" value="FAD/NAD(P)-binding domain"/>
    <property type="match status" value="2"/>
</dbReference>
<evidence type="ECO:0000259" key="6">
    <source>
        <dbReference type="Pfam" id="PF05199"/>
    </source>
</evidence>
<dbReference type="Pfam" id="PF00732">
    <property type="entry name" value="GMC_oxred_N"/>
    <property type="match status" value="1"/>
</dbReference>
<comment type="similarity">
    <text evidence="1">Belongs to the GMC oxidoreductase family.</text>
</comment>
<sequence>MDNHYDVVIIGTGAGGGTLAHTLAPSGKRILLLERGDYLRREPENWDSRAVFVQARYKAPEEWYDKDGQPFHPGAHYFVGGNTKVYGAILFRLRERDFGEVRHHAGISPAWPLSYADFAPYYSRAERLYHVHGERGSDPTEPPADGPYPYPAVTHEPRIQQLHDDLARRGLHPFPLPVGVRLDESDWEHSACVRCNRLDGFPCLVDGKADAHVVAVRPALEHPGVTLLRRARVERLETDGTGRTVNRVVVDRDGVREAYSGDIVVVACGAVNSAALLLRSANDRHPDGLANSSGVVGRHYMCHINSALLALSKTPNDTRFQKTLGVNDYYWGADDYEYPLGHIQLLGKTDGQMLRAGAPRLTPGPALELAARHAIDFWLTTEDLPLPENRVTVDRHGRINLSYTDRNTESHQRLVAKLRHLLPHLGCRDRLLPNTFSRDARIPIAGVAHQCGTVRFGTDPAESALDVSCKAHDLDNLYVVDTSFFPSSSAVNPALTAMANSIRVGDHLAERLGVSLAPAVPAQVAGERVPTGAAR</sequence>
<organism evidence="7 8">
    <name type="scientific">Nocardioides iriomotensis</name>
    <dbReference type="NCBI Taxonomy" id="715784"/>
    <lineage>
        <taxon>Bacteria</taxon>
        <taxon>Bacillati</taxon>
        <taxon>Actinomycetota</taxon>
        <taxon>Actinomycetes</taxon>
        <taxon>Propionibacteriales</taxon>
        <taxon>Nocardioidaceae</taxon>
        <taxon>Nocardioides</taxon>
    </lineage>
</organism>